<dbReference type="Gene3D" id="1.10.10.10">
    <property type="entry name" value="Winged helix-like DNA-binding domain superfamily/Winged helix DNA-binding domain"/>
    <property type="match status" value="1"/>
</dbReference>
<dbReference type="GO" id="GO:0005634">
    <property type="term" value="C:nucleus"/>
    <property type="evidence" value="ECO:0007669"/>
    <property type="project" value="UniProtKB-SubCell"/>
</dbReference>
<evidence type="ECO:0000256" key="8">
    <source>
        <dbReference type="ARBA" id="ARBA00023242"/>
    </source>
</evidence>
<evidence type="ECO:0000313" key="13">
    <source>
        <dbReference type="Proteomes" id="UP000823749"/>
    </source>
</evidence>
<evidence type="ECO:0000313" key="12">
    <source>
        <dbReference type="EMBL" id="KAG5555738.1"/>
    </source>
</evidence>
<comment type="subcellular location">
    <subcellularLocation>
        <location evidence="1">Nucleus</location>
    </subcellularLocation>
</comment>
<comment type="caution">
    <text evidence="12">The sequence shown here is derived from an EMBL/GenBank/DDBJ whole genome shotgun (WGS) entry which is preliminary data.</text>
</comment>
<dbReference type="GO" id="GO:0000978">
    <property type="term" value="F:RNA polymerase II cis-regulatory region sequence-specific DNA binding"/>
    <property type="evidence" value="ECO:0007669"/>
    <property type="project" value="TreeGrafter"/>
</dbReference>
<evidence type="ECO:0000259" key="11">
    <source>
        <dbReference type="SMART" id="SM00415"/>
    </source>
</evidence>
<feature type="domain" description="HSF-type DNA-binding" evidence="11">
    <location>
        <begin position="33"/>
        <end position="126"/>
    </location>
</feature>
<name>A0AAV6KUL3_9ERIC</name>
<evidence type="ECO:0000256" key="3">
    <source>
        <dbReference type="ARBA" id="ARBA00022553"/>
    </source>
</evidence>
<dbReference type="FunFam" id="1.10.10.10:FF:000037">
    <property type="entry name" value="Heat stress transcription factor B-4"/>
    <property type="match status" value="1"/>
</dbReference>
<dbReference type="Pfam" id="PF00447">
    <property type="entry name" value="HSF_DNA-bind"/>
    <property type="match status" value="1"/>
</dbReference>
<dbReference type="InterPro" id="IPR036390">
    <property type="entry name" value="WH_DNA-bd_sf"/>
</dbReference>
<dbReference type="SUPFAM" id="SSF46785">
    <property type="entry name" value="Winged helix' DNA-binding domain"/>
    <property type="match status" value="1"/>
</dbReference>
<organism evidence="12 13">
    <name type="scientific">Rhododendron griersonianum</name>
    <dbReference type="NCBI Taxonomy" id="479676"/>
    <lineage>
        <taxon>Eukaryota</taxon>
        <taxon>Viridiplantae</taxon>
        <taxon>Streptophyta</taxon>
        <taxon>Embryophyta</taxon>
        <taxon>Tracheophyta</taxon>
        <taxon>Spermatophyta</taxon>
        <taxon>Magnoliopsida</taxon>
        <taxon>eudicotyledons</taxon>
        <taxon>Gunneridae</taxon>
        <taxon>Pentapetalae</taxon>
        <taxon>asterids</taxon>
        <taxon>Ericales</taxon>
        <taxon>Ericaceae</taxon>
        <taxon>Ericoideae</taxon>
        <taxon>Rhodoreae</taxon>
        <taxon>Rhododendron</taxon>
    </lineage>
</organism>
<dbReference type="GO" id="GO:0003700">
    <property type="term" value="F:DNA-binding transcription factor activity"/>
    <property type="evidence" value="ECO:0007669"/>
    <property type="project" value="InterPro"/>
</dbReference>
<dbReference type="InterPro" id="IPR036388">
    <property type="entry name" value="WH-like_DNA-bd_sf"/>
</dbReference>
<keyword evidence="7" id="KW-0804">Transcription</keyword>
<protein>
    <recommendedName>
        <fullName evidence="11">HSF-type DNA-binding domain-containing protein</fullName>
    </recommendedName>
</protein>
<dbReference type="Proteomes" id="UP000823749">
    <property type="component" value="Chromosome 3"/>
</dbReference>
<sequence length="257" mass="28983">MMMDSGENTSDDNKGSGGGVGSLMEYVMMRKSSPPPFLMKTYMLVEDPATDGVISWNSEGTGFVVWQPAEFARDLLPTLFKHSNFSSFVRQLNTYGFRKAATSRWEFCNDMFRKGERDLLCEIRRRKAWANKPQSAPPPPSLQKESDEDQSPSSTSSSSGYSSLVDENKRLKTENGVLSTELSSMRRKCKELLDLVAMYATASSEREEEEDSDDVNDERPKLFGVRLEVEGGRERKRKRSAEINENAARLLLSQSCQ</sequence>
<reference evidence="12" key="1">
    <citation type="submission" date="2020-08" db="EMBL/GenBank/DDBJ databases">
        <title>Plant Genome Project.</title>
        <authorList>
            <person name="Zhang R.-G."/>
        </authorList>
    </citation>
    <scope>NUCLEOTIDE SEQUENCE</scope>
    <source>
        <strain evidence="12">WSP0</strain>
        <tissue evidence="12">Leaf</tissue>
    </source>
</reference>
<gene>
    <name evidence="12" type="ORF">RHGRI_006397</name>
</gene>
<dbReference type="InterPro" id="IPR000232">
    <property type="entry name" value="HSF_DNA-bd"/>
</dbReference>
<keyword evidence="3" id="KW-0597">Phosphoprotein</keyword>
<comment type="subunit">
    <text evidence="2">Homotrimer.</text>
</comment>
<evidence type="ECO:0000256" key="1">
    <source>
        <dbReference type="ARBA" id="ARBA00004123"/>
    </source>
</evidence>
<dbReference type="PRINTS" id="PR00056">
    <property type="entry name" value="HSFDOMAIN"/>
</dbReference>
<evidence type="ECO:0000256" key="4">
    <source>
        <dbReference type="ARBA" id="ARBA00023015"/>
    </source>
</evidence>
<keyword evidence="13" id="KW-1185">Reference proteome</keyword>
<evidence type="ECO:0000256" key="2">
    <source>
        <dbReference type="ARBA" id="ARBA00011233"/>
    </source>
</evidence>
<dbReference type="EMBL" id="JACTNZ010000003">
    <property type="protein sequence ID" value="KAG5555738.1"/>
    <property type="molecule type" value="Genomic_DNA"/>
</dbReference>
<keyword evidence="4" id="KW-0805">Transcription regulation</keyword>
<accession>A0AAV6KUL3</accession>
<evidence type="ECO:0000256" key="5">
    <source>
        <dbReference type="ARBA" id="ARBA00023016"/>
    </source>
</evidence>
<comment type="similarity">
    <text evidence="9">Belongs to the HSF family.</text>
</comment>
<dbReference type="PANTHER" id="PTHR10015:SF285">
    <property type="entry name" value="HEAT STRESS TRANSCRIPTION FACTOR B-3"/>
    <property type="match status" value="1"/>
</dbReference>
<keyword evidence="5" id="KW-0346">Stress response</keyword>
<dbReference type="GO" id="GO:0006357">
    <property type="term" value="P:regulation of transcription by RNA polymerase II"/>
    <property type="evidence" value="ECO:0007669"/>
    <property type="project" value="TreeGrafter"/>
</dbReference>
<dbReference type="SMART" id="SM00415">
    <property type="entry name" value="HSF"/>
    <property type="match status" value="1"/>
</dbReference>
<feature type="compositionally biased region" description="Low complexity" evidence="10">
    <location>
        <begin position="151"/>
        <end position="165"/>
    </location>
</feature>
<evidence type="ECO:0000256" key="9">
    <source>
        <dbReference type="RuleBase" id="RU004020"/>
    </source>
</evidence>
<keyword evidence="8" id="KW-0539">Nucleus</keyword>
<proteinExistence type="inferred from homology"/>
<evidence type="ECO:0000256" key="7">
    <source>
        <dbReference type="ARBA" id="ARBA00023163"/>
    </source>
</evidence>
<dbReference type="PANTHER" id="PTHR10015">
    <property type="entry name" value="HEAT SHOCK TRANSCRIPTION FACTOR"/>
    <property type="match status" value="1"/>
</dbReference>
<evidence type="ECO:0000256" key="10">
    <source>
        <dbReference type="SAM" id="MobiDB-lite"/>
    </source>
</evidence>
<keyword evidence="6" id="KW-0238">DNA-binding</keyword>
<feature type="region of interest" description="Disordered" evidence="10">
    <location>
        <begin position="129"/>
        <end position="166"/>
    </location>
</feature>
<dbReference type="AlphaFoldDB" id="A0AAV6KUL3"/>
<evidence type="ECO:0000256" key="6">
    <source>
        <dbReference type="ARBA" id="ARBA00023125"/>
    </source>
</evidence>